<dbReference type="EMBL" id="MK753174">
    <property type="protein sequence ID" value="QCZ25086.1"/>
    <property type="molecule type" value="mRNA"/>
</dbReference>
<organism evidence="3">
    <name type="scientific">Nezara viridula</name>
    <name type="common">Southern green stink bug</name>
    <name type="synonym">Cimex viridulus</name>
    <dbReference type="NCBI Taxonomy" id="85310"/>
    <lineage>
        <taxon>Eukaryota</taxon>
        <taxon>Metazoa</taxon>
        <taxon>Ecdysozoa</taxon>
        <taxon>Arthropoda</taxon>
        <taxon>Hexapoda</taxon>
        <taxon>Insecta</taxon>
        <taxon>Pterygota</taxon>
        <taxon>Neoptera</taxon>
        <taxon>Paraneoptera</taxon>
        <taxon>Hemiptera</taxon>
        <taxon>Heteroptera</taxon>
        <taxon>Panheteroptera</taxon>
        <taxon>Pentatomomorpha</taxon>
        <taxon>Pentatomoidea</taxon>
        <taxon>Pentatomidae</taxon>
        <taxon>Pentatominae</taxon>
        <taxon>Nezara</taxon>
    </lineage>
</organism>
<proteinExistence type="evidence at transcript level"/>
<name>A0A4Y5RDB3_NEZVI</name>
<keyword evidence="4" id="KW-1185">Reference proteome</keyword>
<dbReference type="SUPFAM" id="SSF47565">
    <property type="entry name" value="Insect pheromone/odorant-binding proteins"/>
    <property type="match status" value="1"/>
</dbReference>
<protein>
    <submittedName>
        <fullName evidence="3">Odorant binding protein 29</fullName>
    </submittedName>
</protein>
<dbReference type="InterPro" id="IPR036728">
    <property type="entry name" value="PBP_GOBP_sf"/>
</dbReference>
<dbReference type="GO" id="GO:0005549">
    <property type="term" value="F:odorant binding"/>
    <property type="evidence" value="ECO:0007669"/>
    <property type="project" value="InterPro"/>
</dbReference>
<dbReference type="InterPro" id="IPR006170">
    <property type="entry name" value="PBP/GOBP"/>
</dbReference>
<evidence type="ECO:0000313" key="4">
    <source>
        <dbReference type="Proteomes" id="UP001152798"/>
    </source>
</evidence>
<accession>A0A4Y5RDB3</accession>
<evidence type="ECO:0000313" key="2">
    <source>
        <dbReference type="EMBL" id="CAH1391420.1"/>
    </source>
</evidence>
<dbReference type="EMBL" id="OV725077">
    <property type="protein sequence ID" value="CAH1391420.1"/>
    <property type="molecule type" value="Genomic_DNA"/>
</dbReference>
<reference evidence="3" key="1">
    <citation type="submission" date="2019-04" db="EMBL/GenBank/DDBJ databases">
        <title>Candidate genes coding for odorant binding proteins and chemosensory proteins identified from dissected antennae and mouthparts of the southern green stink bug Nezara viridula.</title>
        <authorList>
            <person name="Wu Z."/>
            <person name="Cui Y."/>
            <person name="Qu M."/>
            <person name="Lin J.-H."/>
        </authorList>
    </citation>
    <scope>NUCLEOTIDE SEQUENCE</scope>
</reference>
<evidence type="ECO:0000313" key="3">
    <source>
        <dbReference type="EMBL" id="QCZ25086.1"/>
    </source>
</evidence>
<gene>
    <name evidence="3" type="primary">OBP29</name>
    <name evidence="2" type="ORF">NEZAVI_LOCUS2443</name>
</gene>
<dbReference type="Gene3D" id="1.10.238.20">
    <property type="entry name" value="Pheromone/general odorant binding protein domain"/>
    <property type="match status" value="1"/>
</dbReference>
<dbReference type="AlphaFoldDB" id="A0A4Y5RDB3"/>
<dbReference type="Proteomes" id="UP001152798">
    <property type="component" value="Chromosome 1"/>
</dbReference>
<dbReference type="Pfam" id="PF01395">
    <property type="entry name" value="PBP_GOBP"/>
    <property type="match status" value="1"/>
</dbReference>
<dbReference type="CDD" id="cd23992">
    <property type="entry name" value="PBP_GOBP"/>
    <property type="match status" value="1"/>
</dbReference>
<feature type="chain" id="PRO_5040601668" evidence="1">
    <location>
        <begin position="20"/>
        <end position="135"/>
    </location>
</feature>
<reference evidence="2" key="2">
    <citation type="submission" date="2022-01" db="EMBL/GenBank/DDBJ databases">
        <authorList>
            <person name="King R."/>
        </authorList>
    </citation>
    <scope>NUCLEOTIDE SEQUENCE</scope>
</reference>
<dbReference type="OrthoDB" id="6601693at2759"/>
<feature type="signal peptide" evidence="1">
    <location>
        <begin position="1"/>
        <end position="19"/>
    </location>
</feature>
<evidence type="ECO:0000256" key="1">
    <source>
        <dbReference type="SAM" id="SignalP"/>
    </source>
</evidence>
<keyword evidence="1" id="KW-0732">Signal</keyword>
<sequence>MVSATSVIFFFFGLSVVLSLTPSEWDMAWMNAEAKCEHLMKMKSVDKKTLITKLNDVPRRAKCFVSCFFDEVGLTNGTEINDELYTGWLQEELAHSKNKNAIISSVKECVAGIKKIEKCETAFSLYECFGKRYFT</sequence>